<dbReference type="PANTHER" id="PTHR34535:SF3">
    <property type="entry name" value="HYDROGENASE MATURATION FACTOR HYPA"/>
    <property type="match status" value="1"/>
</dbReference>
<dbReference type="Proteomes" id="UP001500305">
    <property type="component" value="Unassembled WGS sequence"/>
</dbReference>
<feature type="binding site" evidence="4">
    <location>
        <position position="76"/>
    </location>
    <ligand>
        <name>Zn(2+)</name>
        <dbReference type="ChEBI" id="CHEBI:29105"/>
    </ligand>
</feature>
<dbReference type="Pfam" id="PF01155">
    <property type="entry name" value="HypA"/>
    <property type="match status" value="1"/>
</dbReference>
<comment type="function">
    <text evidence="4">Involved in the maturation of [NiFe] hydrogenases. Required for nickel insertion into the metal center of the hydrogenase.</text>
</comment>
<gene>
    <name evidence="4 5" type="primary">hypA</name>
    <name evidence="5" type="ORF">GCM10010430_38700</name>
</gene>
<keyword evidence="3 4" id="KW-0862">Zinc</keyword>
<dbReference type="EMBL" id="BAAATR010000016">
    <property type="protein sequence ID" value="GAA2251806.1"/>
    <property type="molecule type" value="Genomic_DNA"/>
</dbReference>
<feature type="binding site" evidence="4">
    <location>
        <position position="2"/>
    </location>
    <ligand>
        <name>Ni(2+)</name>
        <dbReference type="ChEBI" id="CHEBI:49786"/>
    </ligand>
</feature>
<evidence type="ECO:0000313" key="5">
    <source>
        <dbReference type="EMBL" id="GAA2251806.1"/>
    </source>
</evidence>
<accession>A0ABN3E9A7</accession>
<evidence type="ECO:0000256" key="4">
    <source>
        <dbReference type="HAMAP-Rule" id="MF_00213"/>
    </source>
</evidence>
<dbReference type="Gene3D" id="3.30.2320.80">
    <property type="match status" value="1"/>
</dbReference>
<keyword evidence="6" id="KW-1185">Reference proteome</keyword>
<feature type="binding site" evidence="4">
    <location>
        <position position="90"/>
    </location>
    <ligand>
        <name>Zn(2+)</name>
        <dbReference type="ChEBI" id="CHEBI:29105"/>
    </ligand>
</feature>
<evidence type="ECO:0000313" key="6">
    <source>
        <dbReference type="Proteomes" id="UP001500305"/>
    </source>
</evidence>
<dbReference type="PIRSF" id="PIRSF004761">
    <property type="entry name" value="Hydrgn_mat_HypA"/>
    <property type="match status" value="1"/>
</dbReference>
<reference evidence="5 6" key="1">
    <citation type="journal article" date="2019" name="Int. J. Syst. Evol. Microbiol.">
        <title>The Global Catalogue of Microorganisms (GCM) 10K type strain sequencing project: providing services to taxonomists for standard genome sequencing and annotation.</title>
        <authorList>
            <consortium name="The Broad Institute Genomics Platform"/>
            <consortium name="The Broad Institute Genome Sequencing Center for Infectious Disease"/>
            <person name="Wu L."/>
            <person name="Ma J."/>
        </authorList>
    </citation>
    <scope>NUCLEOTIDE SEQUENCE [LARGE SCALE GENOMIC DNA]</scope>
    <source>
        <strain evidence="5 6">JCM 7356</strain>
    </source>
</reference>
<organism evidence="5 6">
    <name type="scientific">Kitasatospora cystarginea</name>
    <dbReference type="NCBI Taxonomy" id="58350"/>
    <lineage>
        <taxon>Bacteria</taxon>
        <taxon>Bacillati</taxon>
        <taxon>Actinomycetota</taxon>
        <taxon>Actinomycetes</taxon>
        <taxon>Kitasatosporales</taxon>
        <taxon>Streptomycetaceae</taxon>
        <taxon>Kitasatospora</taxon>
    </lineage>
</organism>
<feature type="binding site" evidence="4">
    <location>
        <position position="73"/>
    </location>
    <ligand>
        <name>Zn(2+)</name>
        <dbReference type="ChEBI" id="CHEBI:29105"/>
    </ligand>
</feature>
<comment type="similarity">
    <text evidence="4">Belongs to the HypA/HybF family.</text>
</comment>
<dbReference type="HAMAP" id="MF_00213">
    <property type="entry name" value="HypA_HybF"/>
    <property type="match status" value="1"/>
</dbReference>
<comment type="caution">
    <text evidence="5">The sequence shown here is derived from an EMBL/GenBank/DDBJ whole genome shotgun (WGS) entry which is preliminary data.</text>
</comment>
<feature type="binding site" evidence="4">
    <location>
        <position position="93"/>
    </location>
    <ligand>
        <name>Zn(2+)</name>
        <dbReference type="ChEBI" id="CHEBI:29105"/>
    </ligand>
</feature>
<protein>
    <recommendedName>
        <fullName evidence="4">Hydrogenase maturation factor HypA</fullName>
    </recommendedName>
</protein>
<evidence type="ECO:0000256" key="1">
    <source>
        <dbReference type="ARBA" id="ARBA00022596"/>
    </source>
</evidence>
<proteinExistence type="inferred from homology"/>
<evidence type="ECO:0000256" key="3">
    <source>
        <dbReference type="ARBA" id="ARBA00022833"/>
    </source>
</evidence>
<dbReference type="NCBIfam" id="TIGR00100">
    <property type="entry name" value="hypA"/>
    <property type="match status" value="1"/>
</dbReference>
<dbReference type="PANTHER" id="PTHR34535">
    <property type="entry name" value="HYDROGENASE MATURATION FACTOR HYPA"/>
    <property type="match status" value="1"/>
</dbReference>
<name>A0ABN3E9A7_9ACTN</name>
<keyword evidence="2 4" id="KW-0479">Metal-binding</keyword>
<evidence type="ECO:0000256" key="2">
    <source>
        <dbReference type="ARBA" id="ARBA00022723"/>
    </source>
</evidence>
<sequence>MHEMSIALAVVEQVARAAQRHGARTVESVRIQVGELAGVVPEALDFCFELACADTVVRGAKLLTEPVAARARCGGCATEWPVGMPPDLCCPGCGGAQAELLAGRELQILSVCWADGPAPAPTHQEG</sequence>
<keyword evidence="1 4" id="KW-0533">Nickel</keyword>
<dbReference type="InterPro" id="IPR000688">
    <property type="entry name" value="HypA/HybF"/>
</dbReference>
<dbReference type="RefSeq" id="WP_344637677.1">
    <property type="nucleotide sequence ID" value="NZ_BAAATR010000016.1"/>
</dbReference>